<dbReference type="RefSeq" id="WP_176946899.1">
    <property type="nucleotide sequence ID" value="NZ_FNCC01000010.1"/>
</dbReference>
<dbReference type="InterPro" id="IPR029058">
    <property type="entry name" value="AB_hydrolase_fold"/>
</dbReference>
<dbReference type="EC" id="3.1.1.-" evidence="3"/>
<dbReference type="STRING" id="200378.SAMN05216553_110166"/>
<dbReference type="Proteomes" id="UP000199623">
    <property type="component" value="Unassembled WGS sequence"/>
</dbReference>
<dbReference type="GO" id="GO:0016787">
    <property type="term" value="F:hydrolase activity"/>
    <property type="evidence" value="ECO:0007669"/>
    <property type="project" value="UniProtKB-KW"/>
</dbReference>
<dbReference type="PANTHER" id="PTHR11559">
    <property type="entry name" value="CARBOXYLESTERASE"/>
    <property type="match status" value="1"/>
</dbReference>
<evidence type="ECO:0000313" key="6">
    <source>
        <dbReference type="Proteomes" id="UP000199623"/>
    </source>
</evidence>
<protein>
    <recommendedName>
        <fullName evidence="3">Carboxylic ester hydrolase</fullName>
        <ecNumber evidence="3">3.1.1.-</ecNumber>
    </recommendedName>
</protein>
<organism evidence="5 6">
    <name type="scientific">Lentzea fradiae</name>
    <dbReference type="NCBI Taxonomy" id="200378"/>
    <lineage>
        <taxon>Bacteria</taxon>
        <taxon>Bacillati</taxon>
        <taxon>Actinomycetota</taxon>
        <taxon>Actinomycetes</taxon>
        <taxon>Pseudonocardiales</taxon>
        <taxon>Pseudonocardiaceae</taxon>
        <taxon>Lentzea</taxon>
    </lineage>
</organism>
<evidence type="ECO:0000256" key="2">
    <source>
        <dbReference type="ARBA" id="ARBA00022801"/>
    </source>
</evidence>
<feature type="domain" description="Carboxylesterase type B" evidence="4">
    <location>
        <begin position="32"/>
        <end position="472"/>
    </location>
</feature>
<dbReference type="SUPFAM" id="SSF53474">
    <property type="entry name" value="alpha/beta-Hydrolases"/>
    <property type="match status" value="1"/>
</dbReference>
<sequence>MSKKSKTLTAAVAAALVASLSWAPAAHAGSGEIVHTDKGTVRGTVTGGTRTFGNIPFAAPPVGENRWRDPRPVTPWHGVRDATVPSPVCAQNAQLGTPASETEDCLYLTVTTPATASRTPRPVMVWVHGGGFTSGSGRLYDARRLAQRTGSVVVTVNYRLGVFGFFGYPGLPGSGTFGLADQQAALHWVQRNARAFGGDARNVTLFGESAGGLSVCAQLASPAAAGLFHKAVIQSGACGLTTPDPQRPGEFLTLWKPRTEIERTGAAQPLGCADLACLRGLSVQELLPSHVLFPYPAFDTRVLPVDPAVAQATGRVHRVPTMVGSTHDEGTLFAALYLPTPIPEQAHRATIAAAFGETHADAIAARYPVNGNGDARDEFAAALTDHSWACPTHDTRRQLGRVTRVSGYEFADRDVPLIFPGLPEMPGGYGAYHGSELTMLFDLGVTLTPAQRRLGDHMIDAWGRFARTGDPGWHAEVQSLAPGAVGGTDFARDHRCAFWSSLGR</sequence>
<dbReference type="EMBL" id="FNCC01000010">
    <property type="protein sequence ID" value="SDG67138.1"/>
    <property type="molecule type" value="Genomic_DNA"/>
</dbReference>
<evidence type="ECO:0000259" key="4">
    <source>
        <dbReference type="Pfam" id="PF00135"/>
    </source>
</evidence>
<feature type="chain" id="PRO_5011329309" description="Carboxylic ester hydrolase" evidence="3">
    <location>
        <begin position="29"/>
        <end position="504"/>
    </location>
</feature>
<evidence type="ECO:0000256" key="1">
    <source>
        <dbReference type="ARBA" id="ARBA00005964"/>
    </source>
</evidence>
<proteinExistence type="inferred from homology"/>
<keyword evidence="3" id="KW-0732">Signal</keyword>
<dbReference type="InterPro" id="IPR019826">
    <property type="entry name" value="Carboxylesterase_B_AS"/>
</dbReference>
<gene>
    <name evidence="5" type="ORF">SAMN05216553_110166</name>
</gene>
<comment type="similarity">
    <text evidence="1 3">Belongs to the type-B carboxylesterase/lipase family.</text>
</comment>
<evidence type="ECO:0000256" key="3">
    <source>
        <dbReference type="RuleBase" id="RU361235"/>
    </source>
</evidence>
<dbReference type="InterPro" id="IPR050309">
    <property type="entry name" value="Type-B_Carboxylest/Lipase"/>
</dbReference>
<keyword evidence="2 3" id="KW-0378">Hydrolase</keyword>
<keyword evidence="6" id="KW-1185">Reference proteome</keyword>
<dbReference type="AlphaFoldDB" id="A0A1G7W5D0"/>
<reference evidence="6" key="1">
    <citation type="submission" date="2016-10" db="EMBL/GenBank/DDBJ databases">
        <authorList>
            <person name="Varghese N."/>
            <person name="Submissions S."/>
        </authorList>
    </citation>
    <scope>NUCLEOTIDE SEQUENCE [LARGE SCALE GENOMIC DNA]</scope>
    <source>
        <strain evidence="6">CGMCC 4.3506</strain>
    </source>
</reference>
<dbReference type="PROSITE" id="PS00122">
    <property type="entry name" value="CARBOXYLESTERASE_B_1"/>
    <property type="match status" value="1"/>
</dbReference>
<feature type="signal peptide" evidence="3">
    <location>
        <begin position="1"/>
        <end position="28"/>
    </location>
</feature>
<dbReference type="Gene3D" id="3.40.50.1820">
    <property type="entry name" value="alpha/beta hydrolase"/>
    <property type="match status" value="1"/>
</dbReference>
<name>A0A1G7W5D0_9PSEU</name>
<evidence type="ECO:0000313" key="5">
    <source>
        <dbReference type="EMBL" id="SDG67138.1"/>
    </source>
</evidence>
<dbReference type="Pfam" id="PF00135">
    <property type="entry name" value="COesterase"/>
    <property type="match status" value="1"/>
</dbReference>
<accession>A0A1G7W5D0</accession>
<dbReference type="InterPro" id="IPR002018">
    <property type="entry name" value="CarbesteraseB"/>
</dbReference>